<dbReference type="PROSITE" id="PS51257">
    <property type="entry name" value="PROKAR_LIPOPROTEIN"/>
    <property type="match status" value="1"/>
</dbReference>
<keyword evidence="3" id="KW-1185">Reference proteome</keyword>
<accession>A0A285ZXD2</accession>
<protein>
    <recommendedName>
        <fullName evidence="4">PKD domain-containing protein</fullName>
    </recommendedName>
</protein>
<dbReference type="Proteomes" id="UP000219281">
    <property type="component" value="Unassembled WGS sequence"/>
</dbReference>
<gene>
    <name evidence="2" type="ORF">SAMN06297358_1508</name>
</gene>
<reference evidence="3" key="1">
    <citation type="submission" date="2017-09" db="EMBL/GenBank/DDBJ databases">
        <authorList>
            <person name="Varghese N."/>
            <person name="Submissions S."/>
        </authorList>
    </citation>
    <scope>NUCLEOTIDE SEQUENCE [LARGE SCALE GENOMIC DNA]</scope>
    <source>
        <strain evidence="3">CGMCC 1.12803</strain>
    </source>
</reference>
<evidence type="ECO:0000256" key="1">
    <source>
        <dbReference type="SAM" id="SignalP"/>
    </source>
</evidence>
<dbReference type="EMBL" id="OCMT01000002">
    <property type="protein sequence ID" value="SOD14306.1"/>
    <property type="molecule type" value="Genomic_DNA"/>
</dbReference>
<organism evidence="2 3">
    <name type="scientific">Pedobacter xixiisoli</name>
    <dbReference type="NCBI Taxonomy" id="1476464"/>
    <lineage>
        <taxon>Bacteria</taxon>
        <taxon>Pseudomonadati</taxon>
        <taxon>Bacteroidota</taxon>
        <taxon>Sphingobacteriia</taxon>
        <taxon>Sphingobacteriales</taxon>
        <taxon>Sphingobacteriaceae</taxon>
        <taxon>Pedobacter</taxon>
    </lineage>
</organism>
<feature type="chain" id="PRO_5012651162" description="PKD domain-containing protein" evidence="1">
    <location>
        <begin position="23"/>
        <end position="374"/>
    </location>
</feature>
<keyword evidence="1" id="KW-0732">Signal</keyword>
<dbReference type="OrthoDB" id="975810at2"/>
<proteinExistence type="predicted"/>
<sequence length="374" mass="40765">MNKYFLLSFVLLALLFSCSKDEKELFPDLRMAVTDKVSTVAVNTEKTFAVNIADGKTLSNEWILNEVVVGKETSYTFKPTLAGDYTLVYKGSNHLGSFSYTYQINVPVPVIEPGANSSKYISRVFEYLPAPGQHINQATVGSPEQAQKLVGSIANSVSLGGFGGYIIFGFDHSVKNQEGADFGVYGNPFTPSFHFSEPGIVMVSQDKNGNGLPDDEWFELAGSEYSKATTIKNYEITYTNPKAAANVTWTDNQGKSGEVINISRGARNYYPLFAANQDKITFKGTLLPSTLSTSGLITNAPFEWGYTDSYSSGDDYATKGYNSFDLSWAVDKDGKKITLKTVDFIKVYTAQNVNAGALGEISTDIKGAVDLSIK</sequence>
<evidence type="ECO:0000313" key="2">
    <source>
        <dbReference type="EMBL" id="SOD14306.1"/>
    </source>
</evidence>
<evidence type="ECO:0000313" key="3">
    <source>
        <dbReference type="Proteomes" id="UP000219281"/>
    </source>
</evidence>
<dbReference type="AlphaFoldDB" id="A0A285ZXD2"/>
<dbReference type="RefSeq" id="WP_097130510.1">
    <property type="nucleotide sequence ID" value="NZ_OCMT01000002.1"/>
</dbReference>
<feature type="signal peptide" evidence="1">
    <location>
        <begin position="1"/>
        <end position="22"/>
    </location>
</feature>
<evidence type="ECO:0008006" key="4">
    <source>
        <dbReference type="Google" id="ProtNLM"/>
    </source>
</evidence>
<name>A0A285ZXD2_9SPHI</name>